<gene>
    <name evidence="1" type="ORF">KN1_24080</name>
</gene>
<name>A0A8D5U7P5_9CREN</name>
<proteinExistence type="predicted"/>
<dbReference type="KEGG" id="csty:KN1_24080"/>
<accession>A0A8D5U7P5</accession>
<evidence type="ECO:0000313" key="1">
    <source>
        <dbReference type="EMBL" id="BCU71111.1"/>
    </source>
</evidence>
<dbReference type="EMBL" id="AP024597">
    <property type="protein sequence ID" value="BCU71111.1"/>
    <property type="molecule type" value="Genomic_DNA"/>
</dbReference>
<reference evidence="1 2" key="1">
    <citation type="submission" date="2021-04" db="EMBL/GenBank/DDBJ databases">
        <title>Complete genome sequence of Stygiolobus sp. KN-1.</title>
        <authorList>
            <person name="Nakamura K."/>
            <person name="Sakai H."/>
            <person name="Kurosawa N."/>
        </authorList>
    </citation>
    <scope>NUCLEOTIDE SEQUENCE [LARGE SCALE GENOMIC DNA]</scope>
    <source>
        <strain evidence="1 2">KN-1</strain>
    </source>
</reference>
<dbReference type="GeneID" id="66164131"/>
<dbReference type="AlphaFoldDB" id="A0A8D5U7P5"/>
<evidence type="ECO:0000313" key="2">
    <source>
        <dbReference type="Proteomes" id="UP000825123"/>
    </source>
</evidence>
<keyword evidence="2" id="KW-1185">Reference proteome</keyword>
<dbReference type="RefSeq" id="WP_221287862.1">
    <property type="nucleotide sequence ID" value="NZ_AP024597.1"/>
</dbReference>
<protein>
    <submittedName>
        <fullName evidence="1">Uncharacterized protein</fullName>
    </submittedName>
</protein>
<organism evidence="1 2">
    <name type="scientific">Stygiolobus caldivivus</name>
    <dbReference type="NCBI Taxonomy" id="2824673"/>
    <lineage>
        <taxon>Archaea</taxon>
        <taxon>Thermoproteota</taxon>
        <taxon>Thermoprotei</taxon>
        <taxon>Sulfolobales</taxon>
        <taxon>Sulfolobaceae</taxon>
        <taxon>Stygiolobus</taxon>
    </lineage>
</organism>
<sequence>MKLLQSVTSYPPYPYFAILTPIPPNISDVPPNIANIARVLFTLFPASLDEGLCNFILLGSQNLCSLLSSNTSYNEMLVGAPVFSAYSCASGCKRVGLVGFIYSLNENLLQQLTGDKFPLAPLFFVPRPSTVDGEYTDQAVEEYANMLGVGDILSLSKKYETGAESAIGIIMTKYGVSKAIADAVINYILWSEDVDEIVKEAEPYVLKVKKAVEVAKNKLQTLLPEYLRGLGAPRGMIEYCMGILDSLIDDCIYEVDVSDSESDIASDLVSCVIEKAQSQCLS</sequence>
<dbReference type="Proteomes" id="UP000825123">
    <property type="component" value="Chromosome"/>
</dbReference>